<evidence type="ECO:0000256" key="1">
    <source>
        <dbReference type="SAM" id="Phobius"/>
    </source>
</evidence>
<keyword evidence="1" id="KW-0472">Membrane</keyword>
<feature type="transmembrane region" description="Helical" evidence="1">
    <location>
        <begin position="69"/>
        <end position="87"/>
    </location>
</feature>
<keyword evidence="1" id="KW-0812">Transmembrane</keyword>
<keyword evidence="1" id="KW-1133">Transmembrane helix</keyword>
<reference evidence="2 3" key="1">
    <citation type="submission" date="2018-06" db="EMBL/GenBank/DDBJ databases">
        <title>Extensive metabolic versatility and redundancy in microbially diverse, dynamic hydrothermal sediments.</title>
        <authorList>
            <person name="Dombrowski N."/>
            <person name="Teske A."/>
            <person name="Baker B.J."/>
        </authorList>
    </citation>
    <scope>NUCLEOTIDE SEQUENCE [LARGE SCALE GENOMIC DNA]</scope>
    <source>
        <strain evidence="2">B51_G17</strain>
    </source>
</reference>
<dbReference type="AlphaFoldDB" id="A0A497JHI0"/>
<protein>
    <submittedName>
        <fullName evidence="2">Uncharacterized protein</fullName>
    </submittedName>
</protein>
<evidence type="ECO:0000313" key="3">
    <source>
        <dbReference type="Proteomes" id="UP000278031"/>
    </source>
</evidence>
<name>A0A497JHI0_9ARCH</name>
<evidence type="ECO:0000313" key="2">
    <source>
        <dbReference type="EMBL" id="RLG70525.1"/>
    </source>
</evidence>
<accession>A0A497JHI0</accession>
<gene>
    <name evidence="2" type="ORF">DRO04_01795</name>
</gene>
<comment type="caution">
    <text evidence="2">The sequence shown here is derived from an EMBL/GenBank/DDBJ whole genome shotgun (WGS) entry which is preliminary data.</text>
</comment>
<sequence length="97" mass="10223">MAKRRRSRTRTRTVVRTVRRSLISNSLIAGAVGGAIASIIPDDALFGFGDGLGVFAVGHLMKNKTLQTLGAFMIGAKLIPAFSGIFGRKGSSPSSFL</sequence>
<dbReference type="EMBL" id="QMWP01000055">
    <property type="protein sequence ID" value="RLG70525.1"/>
    <property type="molecule type" value="Genomic_DNA"/>
</dbReference>
<dbReference type="Proteomes" id="UP000278031">
    <property type="component" value="Unassembled WGS sequence"/>
</dbReference>
<proteinExistence type="predicted"/>
<organism evidence="2 3">
    <name type="scientific">Candidatus Iainarchaeum sp</name>
    <dbReference type="NCBI Taxonomy" id="3101447"/>
    <lineage>
        <taxon>Archaea</taxon>
        <taxon>Candidatus Iainarchaeota</taxon>
        <taxon>Candidatus Iainarchaeia</taxon>
        <taxon>Candidatus Iainarchaeales</taxon>
        <taxon>Candidatus Iainarchaeaceae</taxon>
        <taxon>Candidatus Iainarchaeum</taxon>
    </lineage>
</organism>
<feature type="transmembrane region" description="Helical" evidence="1">
    <location>
        <begin position="21"/>
        <end position="40"/>
    </location>
</feature>